<keyword evidence="5" id="KW-0418">Kinase</keyword>
<sequence length="444" mass="48290">MTTATSAARTLPKLEPADFKIPTLGECTFQTPPTKNEIVSENERILYQSRFSSPSELDPSLAFEVAGLRDHLFFDPHDINVGIVTCGGLCPGLNDVIRSITYSSLAYGVKKVYGFKFGYRGLSRQGRSYVLLDTKSVNTIHYLGGSFLGSSRGPVPPEEMVETLKLLKISVLFTIGGDGTQRGAMFLQDKITEMGEKISVIGIPKTIDNDILYVDKTFGFDTAVEEAREALTCAHVEAKSAPHGLSIVKLMGRDSGFISAKATLASGDVNICLIPEEPFTLEALFKVVESRLLRQNHCVIVVAEGAGAELMAKIQPPVKDASGNLKGGDIGLFLKEQIQAHFKKLDMECTTRYIDPSYTIRACKPNASDAAFCEELGNKAVNSALSGKTGCIVGFWNQQFTLVPFSLITRGRKMIKLDENMWSTVKAMTADVTGRSEKGEASCL</sequence>
<evidence type="ECO:0000256" key="8">
    <source>
        <dbReference type="ARBA" id="ARBA00023152"/>
    </source>
</evidence>
<evidence type="ECO:0000256" key="1">
    <source>
        <dbReference type="ARBA" id="ARBA00001946"/>
    </source>
</evidence>
<organism evidence="11 12">
    <name type="scientific">Blattamonas nauphoetae</name>
    <dbReference type="NCBI Taxonomy" id="2049346"/>
    <lineage>
        <taxon>Eukaryota</taxon>
        <taxon>Metamonada</taxon>
        <taxon>Preaxostyla</taxon>
        <taxon>Oxymonadida</taxon>
        <taxon>Blattamonas</taxon>
    </lineage>
</organism>
<dbReference type="Pfam" id="PF00365">
    <property type="entry name" value="PFK"/>
    <property type="match status" value="1"/>
</dbReference>
<evidence type="ECO:0000313" key="12">
    <source>
        <dbReference type="Proteomes" id="UP001281761"/>
    </source>
</evidence>
<reference evidence="11 12" key="1">
    <citation type="journal article" date="2022" name="bioRxiv">
        <title>Genomics of Preaxostyla Flagellates Illuminates Evolutionary Transitions and the Path Towards Mitochondrial Loss.</title>
        <authorList>
            <person name="Novak L.V.F."/>
            <person name="Treitli S.C."/>
            <person name="Pyrih J."/>
            <person name="Halakuc P."/>
            <person name="Pipaliya S.V."/>
            <person name="Vacek V."/>
            <person name="Brzon O."/>
            <person name="Soukal P."/>
            <person name="Eme L."/>
            <person name="Dacks J.B."/>
            <person name="Karnkowska A."/>
            <person name="Elias M."/>
            <person name="Hampl V."/>
        </authorList>
    </citation>
    <scope>NUCLEOTIDE SEQUENCE [LARGE SCALE GENOMIC DNA]</scope>
    <source>
        <strain evidence="11">NAU3</strain>
        <tissue evidence="11">Gut</tissue>
    </source>
</reference>
<keyword evidence="4" id="KW-0547">Nucleotide-binding</keyword>
<keyword evidence="7" id="KW-0460">Magnesium</keyword>
<dbReference type="InterPro" id="IPR022953">
    <property type="entry name" value="ATP_PFK"/>
</dbReference>
<evidence type="ECO:0000256" key="4">
    <source>
        <dbReference type="ARBA" id="ARBA00022741"/>
    </source>
</evidence>
<dbReference type="PANTHER" id="PTHR45770">
    <property type="entry name" value="ATP-DEPENDENT 6-PHOSPHOFRUCTOKINASE 1"/>
    <property type="match status" value="1"/>
</dbReference>
<gene>
    <name evidence="11" type="ORF">BLNAU_8388</name>
</gene>
<evidence type="ECO:0000259" key="10">
    <source>
        <dbReference type="Pfam" id="PF00365"/>
    </source>
</evidence>
<dbReference type="NCBIfam" id="NF005301">
    <property type="entry name" value="PRK06830.1"/>
    <property type="match status" value="1"/>
</dbReference>
<evidence type="ECO:0000256" key="9">
    <source>
        <dbReference type="ARBA" id="ARBA00048070"/>
    </source>
</evidence>
<dbReference type="PIRSF" id="PIRSF000534">
    <property type="entry name" value="PPi_PFK_TP0108"/>
    <property type="match status" value="1"/>
</dbReference>
<evidence type="ECO:0000256" key="5">
    <source>
        <dbReference type="ARBA" id="ARBA00022777"/>
    </source>
</evidence>
<evidence type="ECO:0000256" key="6">
    <source>
        <dbReference type="ARBA" id="ARBA00022840"/>
    </source>
</evidence>
<dbReference type="InterPro" id="IPR012004">
    <property type="entry name" value="PyroP-dep_PFK_TP0108"/>
</dbReference>
<proteinExistence type="predicted"/>
<name>A0ABQ9XYL5_9EUKA</name>
<keyword evidence="6" id="KW-0067">ATP-binding</keyword>
<dbReference type="EC" id="2.7.1.90" evidence="11"/>
<comment type="caution">
    <text evidence="11">The sequence shown here is derived from an EMBL/GenBank/DDBJ whole genome shotgun (WGS) entry which is preliminary data.</text>
</comment>
<evidence type="ECO:0000256" key="3">
    <source>
        <dbReference type="ARBA" id="ARBA00022723"/>
    </source>
</evidence>
<comment type="cofactor">
    <cofactor evidence="1">
        <name>Mg(2+)</name>
        <dbReference type="ChEBI" id="CHEBI:18420"/>
    </cofactor>
</comment>
<dbReference type="SUPFAM" id="SSF53784">
    <property type="entry name" value="Phosphofructokinase"/>
    <property type="match status" value="1"/>
</dbReference>
<keyword evidence="2 11" id="KW-0808">Transferase</keyword>
<dbReference type="Gene3D" id="3.40.50.450">
    <property type="match status" value="1"/>
</dbReference>
<keyword evidence="12" id="KW-1185">Reference proteome</keyword>
<feature type="domain" description="Phosphofructokinase" evidence="10">
    <location>
        <begin position="80"/>
        <end position="382"/>
    </location>
</feature>
<keyword evidence="3" id="KW-0479">Metal-binding</keyword>
<dbReference type="InterPro" id="IPR050929">
    <property type="entry name" value="PFKA"/>
</dbReference>
<protein>
    <submittedName>
        <fullName evidence="11">Pyrophosphate:fructose 6-phosphate phosphotransferase</fullName>
        <ecNumber evidence="11">2.7.1.90</ecNumber>
    </submittedName>
</protein>
<keyword evidence="8" id="KW-0324">Glycolysis</keyword>
<accession>A0ABQ9XYL5</accession>
<dbReference type="InterPro" id="IPR035966">
    <property type="entry name" value="PKF_sf"/>
</dbReference>
<evidence type="ECO:0000256" key="2">
    <source>
        <dbReference type="ARBA" id="ARBA00022679"/>
    </source>
</evidence>
<comment type="catalytic activity">
    <reaction evidence="9">
        <text>beta-D-fructose 6-phosphate + ATP = beta-D-fructose 1,6-bisphosphate + ADP + H(+)</text>
        <dbReference type="Rhea" id="RHEA:16109"/>
        <dbReference type="ChEBI" id="CHEBI:15378"/>
        <dbReference type="ChEBI" id="CHEBI:30616"/>
        <dbReference type="ChEBI" id="CHEBI:32966"/>
        <dbReference type="ChEBI" id="CHEBI:57634"/>
        <dbReference type="ChEBI" id="CHEBI:456216"/>
        <dbReference type="EC" id="2.7.1.11"/>
    </reaction>
</comment>
<dbReference type="Proteomes" id="UP001281761">
    <property type="component" value="Unassembled WGS sequence"/>
</dbReference>
<evidence type="ECO:0000256" key="7">
    <source>
        <dbReference type="ARBA" id="ARBA00022842"/>
    </source>
</evidence>
<evidence type="ECO:0000313" key="11">
    <source>
        <dbReference type="EMBL" id="KAK2956548.1"/>
    </source>
</evidence>
<dbReference type="InterPro" id="IPR000023">
    <property type="entry name" value="Phosphofructokinase_dom"/>
</dbReference>
<dbReference type="Gene3D" id="3.40.50.460">
    <property type="entry name" value="Phosphofructokinase domain"/>
    <property type="match status" value="1"/>
</dbReference>
<dbReference type="PRINTS" id="PR00476">
    <property type="entry name" value="PHFRCTKINASE"/>
</dbReference>
<dbReference type="GO" id="GO:0047334">
    <property type="term" value="F:diphosphate-fructose-6-phosphate 1-phosphotransferase activity"/>
    <property type="evidence" value="ECO:0007669"/>
    <property type="project" value="UniProtKB-EC"/>
</dbReference>
<dbReference type="EMBL" id="JARBJD010000054">
    <property type="protein sequence ID" value="KAK2956548.1"/>
    <property type="molecule type" value="Genomic_DNA"/>
</dbReference>